<feature type="compositionally biased region" description="Polar residues" evidence="1">
    <location>
        <begin position="8"/>
        <end position="17"/>
    </location>
</feature>
<proteinExistence type="predicted"/>
<dbReference type="EMBL" id="MU004196">
    <property type="protein sequence ID" value="KAF2491014.1"/>
    <property type="molecule type" value="Genomic_DNA"/>
</dbReference>
<gene>
    <name evidence="2" type="ORF">BU16DRAFT_585326</name>
</gene>
<evidence type="ECO:0000313" key="3">
    <source>
        <dbReference type="Proteomes" id="UP000799750"/>
    </source>
</evidence>
<reference evidence="2" key="1">
    <citation type="journal article" date="2020" name="Stud. Mycol.">
        <title>101 Dothideomycetes genomes: a test case for predicting lifestyles and emergence of pathogens.</title>
        <authorList>
            <person name="Haridas S."/>
            <person name="Albert R."/>
            <person name="Binder M."/>
            <person name="Bloem J."/>
            <person name="Labutti K."/>
            <person name="Salamov A."/>
            <person name="Andreopoulos B."/>
            <person name="Baker S."/>
            <person name="Barry K."/>
            <person name="Bills G."/>
            <person name="Bluhm B."/>
            <person name="Cannon C."/>
            <person name="Castanera R."/>
            <person name="Culley D."/>
            <person name="Daum C."/>
            <person name="Ezra D."/>
            <person name="Gonzalez J."/>
            <person name="Henrissat B."/>
            <person name="Kuo A."/>
            <person name="Liang C."/>
            <person name="Lipzen A."/>
            <person name="Lutzoni F."/>
            <person name="Magnuson J."/>
            <person name="Mondo S."/>
            <person name="Nolan M."/>
            <person name="Ohm R."/>
            <person name="Pangilinan J."/>
            <person name="Park H.-J."/>
            <person name="Ramirez L."/>
            <person name="Alfaro M."/>
            <person name="Sun H."/>
            <person name="Tritt A."/>
            <person name="Yoshinaga Y."/>
            <person name="Zwiers L.-H."/>
            <person name="Turgeon B."/>
            <person name="Goodwin S."/>
            <person name="Spatafora J."/>
            <person name="Crous P."/>
            <person name="Grigoriev I."/>
        </authorList>
    </citation>
    <scope>NUCLEOTIDE SEQUENCE</scope>
    <source>
        <strain evidence="2">CBS 269.34</strain>
    </source>
</reference>
<feature type="region of interest" description="Disordered" evidence="1">
    <location>
        <begin position="1"/>
        <end position="63"/>
    </location>
</feature>
<feature type="compositionally biased region" description="Low complexity" evidence="1">
    <location>
        <begin position="18"/>
        <end position="28"/>
    </location>
</feature>
<sequence length="63" mass="6753">MQPANHPSPRSGTPWTDPSNSLSSFLSSPAPPAGPLRPRVEARPTLATRRPRPPVPNTLFTPS</sequence>
<evidence type="ECO:0000256" key="1">
    <source>
        <dbReference type="SAM" id="MobiDB-lite"/>
    </source>
</evidence>
<accession>A0A6A6QG58</accession>
<protein>
    <submittedName>
        <fullName evidence="2">Uncharacterized protein</fullName>
    </submittedName>
</protein>
<name>A0A6A6QG58_9PEZI</name>
<dbReference type="Proteomes" id="UP000799750">
    <property type="component" value="Unassembled WGS sequence"/>
</dbReference>
<dbReference type="AlphaFoldDB" id="A0A6A6QG58"/>
<organism evidence="2 3">
    <name type="scientific">Lophium mytilinum</name>
    <dbReference type="NCBI Taxonomy" id="390894"/>
    <lineage>
        <taxon>Eukaryota</taxon>
        <taxon>Fungi</taxon>
        <taxon>Dikarya</taxon>
        <taxon>Ascomycota</taxon>
        <taxon>Pezizomycotina</taxon>
        <taxon>Dothideomycetes</taxon>
        <taxon>Pleosporomycetidae</taxon>
        <taxon>Mytilinidiales</taxon>
        <taxon>Mytilinidiaceae</taxon>
        <taxon>Lophium</taxon>
    </lineage>
</organism>
<evidence type="ECO:0000313" key="2">
    <source>
        <dbReference type="EMBL" id="KAF2491014.1"/>
    </source>
</evidence>
<keyword evidence="3" id="KW-1185">Reference proteome</keyword>